<feature type="transmembrane region" description="Helical" evidence="10">
    <location>
        <begin position="228"/>
        <end position="250"/>
    </location>
</feature>
<evidence type="ECO:0000256" key="7">
    <source>
        <dbReference type="ARBA" id="ARBA00023136"/>
    </source>
</evidence>
<reference evidence="14" key="1">
    <citation type="submission" date="2016-06" db="UniProtKB">
        <authorList>
            <consortium name="WormBaseParasite"/>
        </authorList>
    </citation>
    <scope>IDENTIFICATION</scope>
</reference>
<dbReference type="STRING" id="70667.A0A183TRD2"/>
<keyword evidence="5" id="KW-0915">Sodium</keyword>
<keyword evidence="3 9" id="KW-0812">Transmembrane</keyword>
<keyword evidence="9" id="KW-0050">Antiport</keyword>
<keyword evidence="4 10" id="KW-1133">Transmembrane helix</keyword>
<feature type="transmembrane region" description="Helical" evidence="10">
    <location>
        <begin position="385"/>
        <end position="408"/>
    </location>
</feature>
<dbReference type="InterPro" id="IPR004709">
    <property type="entry name" value="NaH_exchanger"/>
</dbReference>
<dbReference type="NCBIfam" id="TIGR00840">
    <property type="entry name" value="b_cpa1"/>
    <property type="match status" value="1"/>
</dbReference>
<dbReference type="GO" id="GO:0015386">
    <property type="term" value="F:potassium:proton antiporter activity"/>
    <property type="evidence" value="ECO:0007669"/>
    <property type="project" value="TreeGrafter"/>
</dbReference>
<dbReference type="GO" id="GO:0098719">
    <property type="term" value="P:sodium ion import across plasma membrane"/>
    <property type="evidence" value="ECO:0007669"/>
    <property type="project" value="TreeGrafter"/>
</dbReference>
<feature type="transmembrane region" description="Helical" evidence="10">
    <location>
        <begin position="287"/>
        <end position="305"/>
    </location>
</feature>
<dbReference type="GO" id="GO:0051453">
    <property type="term" value="P:regulation of intracellular pH"/>
    <property type="evidence" value="ECO:0007669"/>
    <property type="project" value="TreeGrafter"/>
</dbReference>
<dbReference type="AlphaFoldDB" id="A0A183TRD2"/>
<evidence type="ECO:0000256" key="5">
    <source>
        <dbReference type="ARBA" id="ARBA00023053"/>
    </source>
</evidence>
<sequence length="648" mass="71433">MSAKILTNVTLAAVAEAGKEFKVPRLGLAAWKFDEVSVYISITLFVLAVLLLKIAYRNMPCVASYLPESLLLIVMGLIFGFIIQFIPNASTVRLTPNLFFNILLPPIVLEAAYSLYNKTFAELLGPILLFAVLGTVLNFLLIGFGLLAVDLSIGLGDPYLGLGIKEYLLFASLIVAVDPVAVLAIFQDIGVDLRLYYLVFGESLLNDAVTVVLYNIMSAFVAASEIRAVQVLIGVGSFFTVSLGGALIGLFHGVISCLLTRLNISSEAIVPLLMSYLSYIIADLFGWSGIISIISCGVFQAAYAFHNLTPISVILLKSSLKQIASISEALIFLLIGCEVFAVSLRWHTGFVLTAMFMCFLARFVVVFALAAIINRGKTELAKFRLTAQLICSYGGLRGAVAFSLAVLLKPHLLGENGKLAHDVLLTTTLVVILFTVAFMGVTMKPLVRLLHIRLAKKPTDKLFVTLNDSVMDQTLLYIDKLTSGPGYHRLWEFLVRLDDRYIRPFLQRDAVAHSGKILEVYEKMALQLHSDAISSHDAPELPTDASKAPLASEEQTVDIPLVYDEPCASLTIRMPQQVRRRLNMASMLTDAGNNMYMPRESIYDGANNAEFARIRHSQVHLMRTMTRDESGRVKNPWKNFPPPWPIDN</sequence>
<dbReference type="PANTHER" id="PTHR10110">
    <property type="entry name" value="SODIUM/HYDROGEN EXCHANGER"/>
    <property type="match status" value="1"/>
</dbReference>
<feature type="transmembrane region" description="Helical" evidence="10">
    <location>
        <begin position="326"/>
        <end position="344"/>
    </location>
</feature>
<evidence type="ECO:0000256" key="1">
    <source>
        <dbReference type="ARBA" id="ARBA00004141"/>
    </source>
</evidence>
<evidence type="ECO:0000259" key="11">
    <source>
        <dbReference type="Pfam" id="PF00999"/>
    </source>
</evidence>
<evidence type="ECO:0000256" key="3">
    <source>
        <dbReference type="ARBA" id="ARBA00022692"/>
    </source>
</evidence>
<keyword evidence="13" id="KW-1185">Reference proteome</keyword>
<protein>
    <recommendedName>
        <fullName evidence="9">Sodium/hydrogen exchanger</fullName>
    </recommendedName>
</protein>
<feature type="transmembrane region" description="Helical" evidence="10">
    <location>
        <begin position="195"/>
        <end position="216"/>
    </location>
</feature>
<dbReference type="PRINTS" id="PR01084">
    <property type="entry name" value="NAHEXCHNGR"/>
</dbReference>
<organism evidence="14">
    <name type="scientific">Schistocephalus solidus</name>
    <name type="common">Tapeworm</name>
    <dbReference type="NCBI Taxonomy" id="70667"/>
    <lineage>
        <taxon>Eukaryota</taxon>
        <taxon>Metazoa</taxon>
        <taxon>Spiralia</taxon>
        <taxon>Lophotrochozoa</taxon>
        <taxon>Platyhelminthes</taxon>
        <taxon>Cestoda</taxon>
        <taxon>Eucestoda</taxon>
        <taxon>Diphyllobothriidea</taxon>
        <taxon>Diphyllobothriidae</taxon>
        <taxon>Schistocephalus</taxon>
    </lineage>
</organism>
<dbReference type="InterPro" id="IPR006153">
    <property type="entry name" value="Cation/H_exchanger_TM"/>
</dbReference>
<evidence type="ECO:0000256" key="4">
    <source>
        <dbReference type="ARBA" id="ARBA00022989"/>
    </source>
</evidence>
<evidence type="ECO:0000256" key="9">
    <source>
        <dbReference type="RuleBase" id="RU003722"/>
    </source>
</evidence>
<gene>
    <name evidence="12" type="ORF">SSLN_LOCUS19030</name>
</gene>
<accession>A0A183TRD2</accession>
<feature type="transmembrane region" description="Helical" evidence="10">
    <location>
        <begin position="68"/>
        <end position="86"/>
    </location>
</feature>
<dbReference type="GO" id="GO:0015385">
    <property type="term" value="F:sodium:proton antiporter activity"/>
    <property type="evidence" value="ECO:0007669"/>
    <property type="project" value="InterPro"/>
</dbReference>
<dbReference type="InterPro" id="IPR018422">
    <property type="entry name" value="Cation/H_exchanger_CPA1"/>
</dbReference>
<keyword evidence="2 9" id="KW-0813">Transport</keyword>
<evidence type="ECO:0000256" key="6">
    <source>
        <dbReference type="ARBA" id="ARBA00023065"/>
    </source>
</evidence>
<keyword evidence="7 10" id="KW-0472">Membrane</keyword>
<feature type="transmembrane region" description="Helical" evidence="10">
    <location>
        <begin position="167"/>
        <end position="186"/>
    </location>
</feature>
<feature type="transmembrane region" description="Helical" evidence="10">
    <location>
        <begin position="36"/>
        <end position="56"/>
    </location>
</feature>
<evidence type="ECO:0000256" key="2">
    <source>
        <dbReference type="ARBA" id="ARBA00022448"/>
    </source>
</evidence>
<dbReference type="OrthoDB" id="196264at2759"/>
<keyword evidence="6 9" id="KW-0406">Ion transport</keyword>
<evidence type="ECO:0000313" key="14">
    <source>
        <dbReference type="WBParaSite" id="SSLN_0001975301-mRNA-1"/>
    </source>
</evidence>
<keyword evidence="8 9" id="KW-0739">Sodium transport</keyword>
<dbReference type="Proteomes" id="UP000275846">
    <property type="component" value="Unassembled WGS sequence"/>
</dbReference>
<evidence type="ECO:0000313" key="12">
    <source>
        <dbReference type="EMBL" id="VDM05416.1"/>
    </source>
</evidence>
<evidence type="ECO:0000256" key="8">
    <source>
        <dbReference type="ARBA" id="ARBA00023201"/>
    </source>
</evidence>
<evidence type="ECO:0000313" key="13">
    <source>
        <dbReference type="Proteomes" id="UP000275846"/>
    </source>
</evidence>
<proteinExistence type="inferred from homology"/>
<evidence type="ECO:0000256" key="10">
    <source>
        <dbReference type="SAM" id="Phobius"/>
    </source>
</evidence>
<feature type="domain" description="Cation/H+ exchanger transmembrane" evidence="11">
    <location>
        <begin position="59"/>
        <end position="448"/>
    </location>
</feature>
<comment type="subcellular location">
    <subcellularLocation>
        <location evidence="1">Membrane</location>
        <topology evidence="1">Multi-pass membrane protein</topology>
    </subcellularLocation>
</comment>
<feature type="transmembrane region" description="Helical" evidence="10">
    <location>
        <begin position="123"/>
        <end position="147"/>
    </location>
</feature>
<dbReference type="EMBL" id="UYSU01046037">
    <property type="protein sequence ID" value="VDM05416.1"/>
    <property type="molecule type" value="Genomic_DNA"/>
</dbReference>
<dbReference type="WBParaSite" id="SSLN_0001975301-mRNA-1">
    <property type="protein sequence ID" value="SSLN_0001975301-mRNA-1"/>
    <property type="gene ID" value="SSLN_0001975301"/>
</dbReference>
<feature type="transmembrane region" description="Helical" evidence="10">
    <location>
        <begin position="98"/>
        <end position="116"/>
    </location>
</feature>
<reference evidence="12 13" key="2">
    <citation type="submission" date="2018-11" db="EMBL/GenBank/DDBJ databases">
        <authorList>
            <consortium name="Pathogen Informatics"/>
        </authorList>
    </citation>
    <scope>NUCLEOTIDE SEQUENCE [LARGE SCALE GENOMIC DNA]</scope>
    <source>
        <strain evidence="12 13">NST_G2</strain>
    </source>
</reference>
<comment type="similarity">
    <text evidence="9">Belongs to the monovalent cation:proton antiporter 1 (CPA1) transporter (TC 2.A.36) family.</text>
</comment>
<feature type="transmembrane region" description="Helical" evidence="10">
    <location>
        <begin position="350"/>
        <end position="373"/>
    </location>
</feature>
<dbReference type="Gene3D" id="6.10.140.1330">
    <property type="match status" value="1"/>
</dbReference>
<feature type="transmembrane region" description="Helical" evidence="10">
    <location>
        <begin position="428"/>
        <end position="447"/>
    </location>
</feature>
<name>A0A183TRD2_SCHSO</name>
<dbReference type="GO" id="GO:0005886">
    <property type="term" value="C:plasma membrane"/>
    <property type="evidence" value="ECO:0007669"/>
    <property type="project" value="TreeGrafter"/>
</dbReference>
<dbReference type="PANTHER" id="PTHR10110:SF126">
    <property type="entry name" value="NA(+)_H(+) EXCHANGER PROTEIN 7"/>
    <property type="match status" value="1"/>
</dbReference>
<dbReference type="Pfam" id="PF00999">
    <property type="entry name" value="Na_H_Exchanger"/>
    <property type="match status" value="1"/>
</dbReference>